<keyword evidence="6" id="KW-1185">Reference proteome</keyword>
<evidence type="ECO:0000256" key="3">
    <source>
        <dbReference type="ARBA" id="ARBA00023163"/>
    </source>
</evidence>
<dbReference type="Proteomes" id="UP001501295">
    <property type="component" value="Unassembled WGS sequence"/>
</dbReference>
<dbReference type="InterPro" id="IPR046335">
    <property type="entry name" value="LacI/GalR-like_sensor"/>
</dbReference>
<dbReference type="Pfam" id="PF13377">
    <property type="entry name" value="Peripla_BP_3"/>
    <property type="match status" value="1"/>
</dbReference>
<accession>A0ABP8W662</accession>
<evidence type="ECO:0000256" key="2">
    <source>
        <dbReference type="ARBA" id="ARBA00023125"/>
    </source>
</evidence>
<dbReference type="InterPro" id="IPR028082">
    <property type="entry name" value="Peripla_BP_I"/>
</dbReference>
<protein>
    <recommendedName>
        <fullName evidence="4">Transcriptional regulator LacI/GalR-like sensor domain-containing protein</fullName>
    </recommendedName>
</protein>
<feature type="domain" description="Transcriptional regulator LacI/GalR-like sensor" evidence="4">
    <location>
        <begin position="3"/>
        <end position="160"/>
    </location>
</feature>
<evidence type="ECO:0000259" key="4">
    <source>
        <dbReference type="Pfam" id="PF13377"/>
    </source>
</evidence>
<keyword evidence="2" id="KW-0238">DNA-binding</keyword>
<gene>
    <name evidence="5" type="ORF">GCM10025780_29310</name>
</gene>
<organism evidence="5 6">
    <name type="scientific">Frondihabitans cladoniiphilus</name>
    <dbReference type="NCBI Taxonomy" id="715785"/>
    <lineage>
        <taxon>Bacteria</taxon>
        <taxon>Bacillati</taxon>
        <taxon>Actinomycetota</taxon>
        <taxon>Actinomycetes</taxon>
        <taxon>Micrococcales</taxon>
        <taxon>Microbacteriaceae</taxon>
        <taxon>Frondihabitans</taxon>
    </lineage>
</organism>
<dbReference type="PANTHER" id="PTHR30146:SF153">
    <property type="entry name" value="LACTOSE OPERON REPRESSOR"/>
    <property type="match status" value="1"/>
</dbReference>
<keyword evidence="3" id="KW-0804">Transcription</keyword>
<reference evidence="6" key="1">
    <citation type="journal article" date="2019" name="Int. J. Syst. Evol. Microbiol.">
        <title>The Global Catalogue of Microorganisms (GCM) 10K type strain sequencing project: providing services to taxonomists for standard genome sequencing and annotation.</title>
        <authorList>
            <consortium name="The Broad Institute Genomics Platform"/>
            <consortium name="The Broad Institute Genome Sequencing Center for Infectious Disease"/>
            <person name="Wu L."/>
            <person name="Ma J."/>
        </authorList>
    </citation>
    <scope>NUCLEOTIDE SEQUENCE [LARGE SCALE GENOMIC DNA]</scope>
    <source>
        <strain evidence="6">JCM 18956</strain>
    </source>
</reference>
<name>A0ABP8W662_9MICO</name>
<evidence type="ECO:0000313" key="5">
    <source>
        <dbReference type="EMBL" id="GAA4682066.1"/>
    </source>
</evidence>
<keyword evidence="1" id="KW-0805">Transcription regulation</keyword>
<proteinExistence type="predicted"/>
<dbReference type="SUPFAM" id="SSF53822">
    <property type="entry name" value="Periplasmic binding protein-like I"/>
    <property type="match status" value="1"/>
</dbReference>
<dbReference type="CDD" id="cd06267">
    <property type="entry name" value="PBP1_LacI_sugar_binding-like"/>
    <property type="match status" value="1"/>
</dbReference>
<comment type="caution">
    <text evidence="5">The sequence shown here is derived from an EMBL/GenBank/DDBJ whole genome shotgun (WGS) entry which is preliminary data.</text>
</comment>
<dbReference type="PANTHER" id="PTHR30146">
    <property type="entry name" value="LACI-RELATED TRANSCRIPTIONAL REPRESSOR"/>
    <property type="match status" value="1"/>
</dbReference>
<dbReference type="Gene3D" id="3.40.50.2300">
    <property type="match status" value="2"/>
</dbReference>
<evidence type="ECO:0000256" key="1">
    <source>
        <dbReference type="ARBA" id="ARBA00023015"/>
    </source>
</evidence>
<sequence length="167" mass="18035">MLVDHLVELGHDQIAHATGGAGPNADARRDQYLVAIKQHGLQPDVIESAYTEEAGFRTAETLLARPQLPTALIAANDRCAVGVLMTLARRGVEVPRDMSIVGFDDSSVARLPFVQLTTVRHDPASLAAEALTALIRRIEDPDAPVVTYQDAPELIVRQSSGPRRPTL</sequence>
<evidence type="ECO:0000313" key="6">
    <source>
        <dbReference type="Proteomes" id="UP001501295"/>
    </source>
</evidence>
<dbReference type="EMBL" id="BAABLM010000007">
    <property type="protein sequence ID" value="GAA4682066.1"/>
    <property type="molecule type" value="Genomic_DNA"/>
</dbReference>